<dbReference type="AlphaFoldDB" id="A0A0D6DX69"/>
<name>A0A0D6DX69_9LACT</name>
<dbReference type="InterPro" id="IPR029058">
    <property type="entry name" value="AB_hydrolase_fold"/>
</dbReference>
<dbReference type="GO" id="GO:0016747">
    <property type="term" value="F:acyltransferase activity, transferring groups other than amino-acyl groups"/>
    <property type="evidence" value="ECO:0007669"/>
    <property type="project" value="TreeGrafter"/>
</dbReference>
<dbReference type="EMBL" id="LN774769">
    <property type="protein sequence ID" value="CEN28554.1"/>
    <property type="molecule type" value="Genomic_DNA"/>
</dbReference>
<reference evidence="2" key="1">
    <citation type="submission" date="2015-01" db="EMBL/GenBank/DDBJ databases">
        <authorList>
            <person name="Andreevskaya M."/>
        </authorList>
    </citation>
    <scope>NUCLEOTIDE SEQUENCE [LARGE SCALE GENOMIC DNA]</scope>
    <source>
        <strain evidence="2">MKFS47</strain>
    </source>
</reference>
<protein>
    <submittedName>
        <fullName evidence="1">Putative tributyrin esterase</fullName>
    </submittedName>
</protein>
<dbReference type="HOGENOM" id="CLU_037618_3_0_9"/>
<dbReference type="Gene3D" id="3.40.50.1820">
    <property type="entry name" value="alpha/beta hydrolase"/>
    <property type="match status" value="1"/>
</dbReference>
<dbReference type="Proteomes" id="UP000033166">
    <property type="component" value="Chromosome I"/>
</dbReference>
<dbReference type="Pfam" id="PF00756">
    <property type="entry name" value="Esterase"/>
    <property type="match status" value="1"/>
</dbReference>
<proteinExistence type="predicted"/>
<sequence>MSLVQVNFMSKQLLRTVTFNAIIPLDSLSEDEVKKKRARPLKTLYLFHGIFGNNTDFLSGTRIQRWAEERNLAVIMPSGDNHFYLDKPDQDDNYSSNVADELVEFTRTMFPLSHKRDETFIGGLSMGGYGALINGLKFSDRFGYIGAFSPALLIDHLAPDADQGIEMGLKPGYLDNVFGGIDTVKNSDKDYFYLIDQLIAAGKDIPKIYLPIGKDDFLLDYVREFKAFADEKSLDMTYIEDEGAHEWDFWDKYTEKFLDWLPLEKI</sequence>
<dbReference type="PANTHER" id="PTHR48098">
    <property type="entry name" value="ENTEROCHELIN ESTERASE-RELATED"/>
    <property type="match status" value="1"/>
</dbReference>
<dbReference type="RefSeq" id="WP_047915668.1">
    <property type="nucleotide sequence ID" value="NZ_LN774769.1"/>
</dbReference>
<dbReference type="InterPro" id="IPR000801">
    <property type="entry name" value="Esterase-like"/>
</dbReference>
<organism evidence="1 2">
    <name type="scientific">Pseudolactococcus piscium MKFS47</name>
    <dbReference type="NCBI Taxonomy" id="297352"/>
    <lineage>
        <taxon>Bacteria</taxon>
        <taxon>Bacillati</taxon>
        <taxon>Bacillota</taxon>
        <taxon>Bacilli</taxon>
        <taxon>Lactobacillales</taxon>
        <taxon>Streptococcaceae</taxon>
        <taxon>Pseudolactococcus</taxon>
    </lineage>
</organism>
<dbReference type="SUPFAM" id="SSF53474">
    <property type="entry name" value="alpha/beta-Hydrolases"/>
    <property type="match status" value="1"/>
</dbReference>
<dbReference type="STRING" id="1364.LP2241_30367"/>
<evidence type="ECO:0000313" key="1">
    <source>
        <dbReference type="EMBL" id="CEN28554.1"/>
    </source>
</evidence>
<dbReference type="InterPro" id="IPR050583">
    <property type="entry name" value="Mycobacterial_A85_antigen"/>
</dbReference>
<dbReference type="PANTHER" id="PTHR48098:SF1">
    <property type="entry name" value="DIACYLGLYCEROL ACYLTRANSFERASE_MYCOLYLTRANSFERASE AG85A"/>
    <property type="match status" value="1"/>
</dbReference>
<gene>
    <name evidence="1" type="ORF">LACPI_1354</name>
</gene>
<accession>A0A0D6DX69</accession>
<evidence type="ECO:0000313" key="2">
    <source>
        <dbReference type="Proteomes" id="UP000033166"/>
    </source>
</evidence>
<dbReference type="KEGG" id="lpk:LACPI_1354"/>